<feature type="region of interest" description="Disordered" evidence="5">
    <location>
        <begin position="555"/>
        <end position="584"/>
    </location>
</feature>
<comment type="similarity">
    <text evidence="1 4">Belongs to the inositol phosphokinase (IPK) family.</text>
</comment>
<feature type="region of interest" description="Disordered" evidence="5">
    <location>
        <begin position="647"/>
        <end position="712"/>
    </location>
</feature>
<keyword evidence="3 4" id="KW-0418">Kinase</keyword>
<sequence>MTSIYQCTKNITTARPPPDSTDVSPPSPSSSSPPKSLRPGRPVSDLYPSEPLPLPSPSLNTHNHKSDVDRAFLDSTSSDANPSASSSRPRVSPRESAPRSQPIPVIYSARPGLKLPTSSHPPPRHLSRRPSTPPSPLSSPESSPPPSSRCRTPQYNAVGIGRKVADSLQLFKESVSLPATEVINPLAFSRGCSPSRRRIGSRSAADDDDDVIGTHFEFVKRADWQEREAAALRRERSSTTIDRPRARDSVVAAARERRGSELRKKERAEPPKDGGFVDRTQFTKDLPKQQDSRGRPRDRQRLEKSSAVLSLGTPADSHTPSYHDLCLTPILTSPPPYPLSLPRPPSNCVPIPTSQCQRSSEFATPSIFSSASVADHACTSEITHSRSPTPVRTVPQLPSRPLYRDTATTSSPWTTEDESAWESASVTSTTSTSSPPSPPEPIDSNPGVTWSMDDEYHGMSRHTPIDQDVGVDEYHIPFDPSEDALPHIPLRPFRNQVGGHTSIYKFTKRAVCKPLVSRENLFYEAVEREAPPLLDFIPRYLGVMLVSYRKVPKSKETSVKPKYHGPSRPPLHKSITASSTLPVRPHELLPSEAHEEDIDGDDEAELPEVILDRNRHIIPEWMFRGTRRAHSHGASHGAVLPTGVLHSQHSRRSFLAGTSSSPDLGSPGSQSKAGSSSSSPSPLARRGLALPGEGADIPATPANSPNVSTKVLQGQLPTPVRGRFFVGGENADAEDAHTRPRMPSIHSDPVHTQPTWPHIIQPTGGGWFDGLGSTTVNTRLKDHVFGTIMRRFRRRQGSRWSGGVRTEDEGEIADAEEESDGAVSRADSMARRRKKLGRVDRLKAEEVLAQVDSLRRVQSEQDMTSAAKMRAFHEVASSTSGAQDLFDFEEEHEARIDGDGVAIRRRSFSRTAIIDSPRLGRVRHPSPLEGPHHPIRQESDDSVTRQNHFILMEDLTGRLKRPCVLDLKMGTRQYGVDATAAKKKSQRKKCDRTTSRSQGKFSQAALCIVYQRLRLSILSTFADAVSGTIQVWNHVTQSYVTQDKYQGREIKKDDFSVALASFLHDGERLLAHQIPGILGKIYALARIINRLKGFRFYGCSLLFIYDGDHEVQEALGASYSDHPTSRSHRGESLERHRRRYQTTEKPSLDLSSTSLRRSYSDDVLGGPVDHRCSRKRRRGEVNIRIVDFAHMTTGHDWLVYPEGYDHRAALEADGGKGYSADVDPETGLIYARFPPHNPDEPDRGFLFGLKSLAESLENIYSDERLRQIKSRDDPSTARDFLPPLSTDSKRVFQEIMKLGNPDEWGYLST</sequence>
<feature type="compositionally biased region" description="Low complexity" evidence="5">
    <location>
        <begin position="665"/>
        <end position="682"/>
    </location>
</feature>
<accession>A0A9P5TCP4</accession>
<feature type="compositionally biased region" description="Basic and acidic residues" evidence="5">
    <location>
        <begin position="232"/>
        <end position="304"/>
    </location>
</feature>
<feature type="compositionally biased region" description="Polar residues" evidence="5">
    <location>
        <begin position="1"/>
        <end position="13"/>
    </location>
</feature>
<keyword evidence="7" id="KW-1185">Reference proteome</keyword>
<feature type="region of interest" description="Disordered" evidence="5">
    <location>
        <begin position="188"/>
        <end position="212"/>
    </location>
</feature>
<dbReference type="PANTHER" id="PTHR12400">
    <property type="entry name" value="INOSITOL POLYPHOSPHATE KINASE"/>
    <property type="match status" value="1"/>
</dbReference>
<feature type="compositionally biased region" description="Basic and acidic residues" evidence="5">
    <location>
        <begin position="930"/>
        <end position="941"/>
    </location>
</feature>
<dbReference type="GO" id="GO:0000824">
    <property type="term" value="F:inositol-1,4,5,6-tetrakisphosphate 3-kinase activity"/>
    <property type="evidence" value="ECO:0007669"/>
    <property type="project" value="TreeGrafter"/>
</dbReference>
<protein>
    <recommendedName>
        <fullName evidence="4">Kinase</fullName>
        <ecNumber evidence="4">2.7.-.-</ecNumber>
    </recommendedName>
</protein>
<dbReference type="EC" id="2.7.-.-" evidence="4"/>
<gene>
    <name evidence="6" type="ORF">DFH94DRAFT_689337</name>
</gene>
<feature type="compositionally biased region" description="Acidic residues" evidence="5">
    <location>
        <begin position="808"/>
        <end position="820"/>
    </location>
</feature>
<feature type="region of interest" description="Disordered" evidence="5">
    <location>
        <begin position="380"/>
        <end position="463"/>
    </location>
</feature>
<feature type="compositionally biased region" description="Low complexity" evidence="5">
    <location>
        <begin position="20"/>
        <end position="35"/>
    </location>
</feature>
<feature type="region of interest" description="Disordered" evidence="5">
    <location>
        <begin position="1"/>
        <end position="155"/>
    </location>
</feature>
<evidence type="ECO:0000256" key="3">
    <source>
        <dbReference type="ARBA" id="ARBA00022777"/>
    </source>
</evidence>
<dbReference type="Gene3D" id="3.30.470.160">
    <property type="entry name" value="Inositol polyphosphate kinase"/>
    <property type="match status" value="1"/>
</dbReference>
<dbReference type="InterPro" id="IPR038286">
    <property type="entry name" value="IPK_sf"/>
</dbReference>
<dbReference type="InterPro" id="IPR005522">
    <property type="entry name" value="IPK"/>
</dbReference>
<evidence type="ECO:0000313" key="7">
    <source>
        <dbReference type="Proteomes" id="UP000759537"/>
    </source>
</evidence>
<feature type="compositionally biased region" description="Polar residues" evidence="5">
    <location>
        <begin position="701"/>
        <end position="712"/>
    </location>
</feature>
<dbReference type="Pfam" id="PF03770">
    <property type="entry name" value="IPK"/>
    <property type="match status" value="1"/>
</dbReference>
<keyword evidence="2 4" id="KW-0808">Transferase</keyword>
<dbReference type="Proteomes" id="UP000759537">
    <property type="component" value="Unassembled WGS sequence"/>
</dbReference>
<feature type="compositionally biased region" description="Low complexity" evidence="5">
    <location>
        <begin position="75"/>
        <end position="91"/>
    </location>
</feature>
<evidence type="ECO:0000256" key="4">
    <source>
        <dbReference type="RuleBase" id="RU363090"/>
    </source>
</evidence>
<feature type="region of interest" description="Disordered" evidence="5">
    <location>
        <begin position="232"/>
        <end position="338"/>
    </location>
</feature>
<dbReference type="GO" id="GO:0005737">
    <property type="term" value="C:cytoplasm"/>
    <property type="evidence" value="ECO:0007669"/>
    <property type="project" value="TreeGrafter"/>
</dbReference>
<feature type="compositionally biased region" description="Pro residues" evidence="5">
    <location>
        <begin position="131"/>
        <end position="147"/>
    </location>
</feature>
<reference evidence="6" key="1">
    <citation type="submission" date="2019-10" db="EMBL/GenBank/DDBJ databases">
        <authorList>
            <consortium name="DOE Joint Genome Institute"/>
            <person name="Kuo A."/>
            <person name="Miyauchi S."/>
            <person name="Kiss E."/>
            <person name="Drula E."/>
            <person name="Kohler A."/>
            <person name="Sanchez-Garcia M."/>
            <person name="Andreopoulos B."/>
            <person name="Barry K.W."/>
            <person name="Bonito G."/>
            <person name="Buee M."/>
            <person name="Carver A."/>
            <person name="Chen C."/>
            <person name="Cichocki N."/>
            <person name="Clum A."/>
            <person name="Culley D."/>
            <person name="Crous P.W."/>
            <person name="Fauchery L."/>
            <person name="Girlanda M."/>
            <person name="Hayes R."/>
            <person name="Keri Z."/>
            <person name="LaButti K."/>
            <person name="Lipzen A."/>
            <person name="Lombard V."/>
            <person name="Magnuson J."/>
            <person name="Maillard F."/>
            <person name="Morin E."/>
            <person name="Murat C."/>
            <person name="Nolan M."/>
            <person name="Ohm R."/>
            <person name="Pangilinan J."/>
            <person name="Pereira M."/>
            <person name="Perotto S."/>
            <person name="Peter M."/>
            <person name="Riley R."/>
            <person name="Sitrit Y."/>
            <person name="Stielow B."/>
            <person name="Szollosi G."/>
            <person name="Zifcakova L."/>
            <person name="Stursova M."/>
            <person name="Spatafora J.W."/>
            <person name="Tedersoo L."/>
            <person name="Vaario L.-M."/>
            <person name="Yamada A."/>
            <person name="Yan M."/>
            <person name="Wang P."/>
            <person name="Xu J."/>
            <person name="Bruns T."/>
            <person name="Baldrian P."/>
            <person name="Vilgalys R."/>
            <person name="Henrissat B."/>
            <person name="Grigoriev I.V."/>
            <person name="Hibbett D."/>
            <person name="Nagy L.G."/>
            <person name="Martin F.M."/>
        </authorList>
    </citation>
    <scope>NUCLEOTIDE SEQUENCE</scope>
    <source>
        <strain evidence="6">Prilba</strain>
    </source>
</reference>
<name>A0A9P5TCP4_9AGAM</name>
<feature type="region of interest" description="Disordered" evidence="5">
    <location>
        <begin position="920"/>
        <end position="941"/>
    </location>
</feature>
<dbReference type="GO" id="GO:0008440">
    <property type="term" value="F:inositol-1,4,5-trisphosphate 3-kinase activity"/>
    <property type="evidence" value="ECO:0007669"/>
    <property type="project" value="TreeGrafter"/>
</dbReference>
<feature type="region of interest" description="Disordered" evidence="5">
    <location>
        <begin position="800"/>
        <end position="829"/>
    </location>
</feature>
<reference evidence="6" key="2">
    <citation type="journal article" date="2020" name="Nat. Commun.">
        <title>Large-scale genome sequencing of mycorrhizal fungi provides insights into the early evolution of symbiotic traits.</title>
        <authorList>
            <person name="Miyauchi S."/>
            <person name="Kiss E."/>
            <person name="Kuo A."/>
            <person name="Drula E."/>
            <person name="Kohler A."/>
            <person name="Sanchez-Garcia M."/>
            <person name="Morin E."/>
            <person name="Andreopoulos B."/>
            <person name="Barry K.W."/>
            <person name="Bonito G."/>
            <person name="Buee M."/>
            <person name="Carver A."/>
            <person name="Chen C."/>
            <person name="Cichocki N."/>
            <person name="Clum A."/>
            <person name="Culley D."/>
            <person name="Crous P.W."/>
            <person name="Fauchery L."/>
            <person name="Girlanda M."/>
            <person name="Hayes R.D."/>
            <person name="Keri Z."/>
            <person name="LaButti K."/>
            <person name="Lipzen A."/>
            <person name="Lombard V."/>
            <person name="Magnuson J."/>
            <person name="Maillard F."/>
            <person name="Murat C."/>
            <person name="Nolan M."/>
            <person name="Ohm R.A."/>
            <person name="Pangilinan J."/>
            <person name="Pereira M.F."/>
            <person name="Perotto S."/>
            <person name="Peter M."/>
            <person name="Pfister S."/>
            <person name="Riley R."/>
            <person name="Sitrit Y."/>
            <person name="Stielow J.B."/>
            <person name="Szollosi G."/>
            <person name="Zifcakova L."/>
            <person name="Stursova M."/>
            <person name="Spatafora J.W."/>
            <person name="Tedersoo L."/>
            <person name="Vaario L.M."/>
            <person name="Yamada A."/>
            <person name="Yan M."/>
            <person name="Wang P."/>
            <person name="Xu J."/>
            <person name="Bruns T."/>
            <person name="Baldrian P."/>
            <person name="Vilgalys R."/>
            <person name="Dunand C."/>
            <person name="Henrissat B."/>
            <person name="Grigoriev I.V."/>
            <person name="Hibbett D."/>
            <person name="Nagy L.G."/>
            <person name="Martin F.M."/>
        </authorList>
    </citation>
    <scope>NUCLEOTIDE SEQUENCE</scope>
    <source>
        <strain evidence="6">Prilba</strain>
    </source>
</reference>
<feature type="region of interest" description="Disordered" evidence="5">
    <location>
        <begin position="1116"/>
        <end position="1153"/>
    </location>
</feature>
<evidence type="ECO:0000256" key="1">
    <source>
        <dbReference type="ARBA" id="ARBA00007374"/>
    </source>
</evidence>
<dbReference type="PANTHER" id="PTHR12400:SF21">
    <property type="entry name" value="KINASE"/>
    <property type="match status" value="1"/>
</dbReference>
<evidence type="ECO:0000256" key="5">
    <source>
        <dbReference type="SAM" id="MobiDB-lite"/>
    </source>
</evidence>
<evidence type="ECO:0000313" key="6">
    <source>
        <dbReference type="EMBL" id="KAF8484981.1"/>
    </source>
</evidence>
<proteinExistence type="inferred from homology"/>
<dbReference type="GO" id="GO:0046854">
    <property type="term" value="P:phosphatidylinositol phosphate biosynthetic process"/>
    <property type="evidence" value="ECO:0007669"/>
    <property type="project" value="TreeGrafter"/>
</dbReference>
<dbReference type="SUPFAM" id="SSF56104">
    <property type="entry name" value="SAICAR synthase-like"/>
    <property type="match status" value="1"/>
</dbReference>
<organism evidence="6 7">
    <name type="scientific">Russula ochroleuca</name>
    <dbReference type="NCBI Taxonomy" id="152965"/>
    <lineage>
        <taxon>Eukaryota</taxon>
        <taxon>Fungi</taxon>
        <taxon>Dikarya</taxon>
        <taxon>Basidiomycota</taxon>
        <taxon>Agaricomycotina</taxon>
        <taxon>Agaricomycetes</taxon>
        <taxon>Russulales</taxon>
        <taxon>Russulaceae</taxon>
        <taxon>Russula</taxon>
    </lineage>
</organism>
<comment type="caution">
    <text evidence="6">The sequence shown here is derived from an EMBL/GenBank/DDBJ whole genome shotgun (WGS) entry which is preliminary data.</text>
</comment>
<dbReference type="GO" id="GO:0005634">
    <property type="term" value="C:nucleus"/>
    <property type="evidence" value="ECO:0007669"/>
    <property type="project" value="TreeGrafter"/>
</dbReference>
<dbReference type="OrthoDB" id="2573163at2759"/>
<evidence type="ECO:0000256" key="2">
    <source>
        <dbReference type="ARBA" id="ARBA00022679"/>
    </source>
</evidence>
<dbReference type="GO" id="GO:0032958">
    <property type="term" value="P:inositol phosphate biosynthetic process"/>
    <property type="evidence" value="ECO:0007669"/>
    <property type="project" value="InterPro"/>
</dbReference>
<dbReference type="EMBL" id="WHVB01000003">
    <property type="protein sequence ID" value="KAF8484981.1"/>
    <property type="molecule type" value="Genomic_DNA"/>
</dbReference>
<feature type="compositionally biased region" description="Polar residues" evidence="5">
    <location>
        <begin position="380"/>
        <end position="390"/>
    </location>
</feature>